<name>A0A0N0ZAA3_9GAMM</name>
<gene>
    <name evidence="2" type="ORF">M992_1631</name>
</gene>
<accession>A0A0N0ZAA3</accession>
<evidence type="ECO:0000256" key="1">
    <source>
        <dbReference type="SAM" id="Coils"/>
    </source>
</evidence>
<protein>
    <recommendedName>
        <fullName evidence="4">Alpha-xenorhabdolysin family binary toxin subunit B</fullName>
    </recommendedName>
</protein>
<dbReference type="EMBL" id="LGAA01000017">
    <property type="protein sequence ID" value="KPD02956.1"/>
    <property type="molecule type" value="Genomic_DNA"/>
</dbReference>
<proteinExistence type="predicted"/>
<evidence type="ECO:0000313" key="3">
    <source>
        <dbReference type="Proteomes" id="UP000053226"/>
    </source>
</evidence>
<keyword evidence="1" id="KW-0175">Coiled coil</keyword>
<evidence type="ECO:0000313" key="2">
    <source>
        <dbReference type="EMBL" id="KPD02956.1"/>
    </source>
</evidence>
<evidence type="ECO:0008006" key="4">
    <source>
        <dbReference type="Google" id="ProtNLM"/>
    </source>
</evidence>
<feature type="coiled-coil region" evidence="1">
    <location>
        <begin position="145"/>
        <end position="176"/>
    </location>
</feature>
<dbReference type="Proteomes" id="UP000053226">
    <property type="component" value="Unassembled WGS sequence"/>
</dbReference>
<dbReference type="InterPro" id="IPR047760">
    <property type="entry name" value="XaxB-like"/>
</dbReference>
<reference evidence="2 3" key="1">
    <citation type="submission" date="2015-07" db="EMBL/GenBank/DDBJ databases">
        <title>ATOL: Assembling a taxonomically balanced genome-scale reconstruction of the evolutionary history of the Enterobacteriaceae.</title>
        <authorList>
            <person name="Plunkett G.III."/>
            <person name="Neeno-Eckwall E.C."/>
            <person name="Glasner J.D."/>
            <person name="Perna N.T."/>
        </authorList>
    </citation>
    <scope>NUCLEOTIDE SEQUENCE [LARGE SCALE GENOMIC DNA]</scope>
    <source>
        <strain evidence="2 3">ATCC 35017</strain>
    </source>
</reference>
<dbReference type="AlphaFoldDB" id="A0A0N0ZAA3"/>
<dbReference type="RefSeq" id="WP_053908079.1">
    <property type="nucleotide sequence ID" value="NZ_CAWMUS010000017.1"/>
</dbReference>
<comment type="caution">
    <text evidence="2">The sequence shown here is derived from an EMBL/GenBank/DDBJ whole genome shotgun (WGS) entry which is preliminary data.</text>
</comment>
<sequence>MSENNFLPSTLEPIDIFNFRMSANSISQLIQHKSDYNPDIYQRLIRINHNSQRLNEHIRYSLPIVTANISKLTFNDTINIYQEIDEQLISNTNQQQINELNNAKEQLKQGIHYDINELISIIKFIIKKQIKYNDNISGYQLTQDIEKINLRYQRKKNNLQELITEKQTQLKQAIEKIDVIIAAEEIIIRRKLKSLFEQSLPSSEKLSSLSIPSNEIEILKMTLSFLSEFIDVIDSGLEFSLLVNARIILAEKRITLVLALQTLTYRLNSLTSKLALSDDINQINQKRKYIYQQSQNLCLIWQYYSDQLTIALHHSEFIPQLTLTLQKFSAYIDNLAYHYNRLLTD</sequence>
<organism evidence="2 3">
    <name type="scientific">Moellerella wisconsensis ATCC 35017</name>
    <dbReference type="NCBI Taxonomy" id="1354267"/>
    <lineage>
        <taxon>Bacteria</taxon>
        <taxon>Pseudomonadati</taxon>
        <taxon>Pseudomonadota</taxon>
        <taxon>Gammaproteobacteria</taxon>
        <taxon>Enterobacterales</taxon>
        <taxon>Morganellaceae</taxon>
        <taxon>Moellerella</taxon>
    </lineage>
</organism>
<dbReference type="NCBIfam" id="NF033927">
    <property type="entry name" value="alph_xenorhab_B"/>
    <property type="match status" value="1"/>
</dbReference>
<keyword evidence="3" id="KW-1185">Reference proteome</keyword>